<keyword evidence="1" id="KW-0472">Membrane</keyword>
<evidence type="ECO:0000256" key="1">
    <source>
        <dbReference type="SAM" id="Phobius"/>
    </source>
</evidence>
<feature type="transmembrane region" description="Helical" evidence="1">
    <location>
        <begin position="431"/>
        <end position="452"/>
    </location>
</feature>
<evidence type="ECO:0000259" key="2">
    <source>
        <dbReference type="Pfam" id="PF01970"/>
    </source>
</evidence>
<dbReference type="PANTHER" id="PTHR35342:SF5">
    <property type="entry name" value="TRICARBOXYLIC TRANSPORT PROTEIN"/>
    <property type="match status" value="1"/>
</dbReference>
<feature type="transmembrane region" description="Helical" evidence="1">
    <location>
        <begin position="316"/>
        <end position="340"/>
    </location>
</feature>
<name>A0ABX7VSR5_9BACI</name>
<dbReference type="Proteomes" id="UP000665043">
    <property type="component" value="Chromosome"/>
</dbReference>
<keyword evidence="1" id="KW-1133">Transmembrane helix</keyword>
<feature type="transmembrane region" description="Helical" evidence="1">
    <location>
        <begin position="382"/>
        <end position="402"/>
    </location>
</feature>
<feature type="transmembrane region" description="Helical" evidence="1">
    <location>
        <begin position="576"/>
        <end position="608"/>
    </location>
</feature>
<proteinExistence type="predicted"/>
<protein>
    <submittedName>
        <fullName evidence="3">C4-dicarboxylate ABC transporter permease</fullName>
    </submittedName>
</protein>
<dbReference type="RefSeq" id="WP_209368931.1">
    <property type="nucleotide sequence ID" value="NZ_CP046956.1"/>
</dbReference>
<feature type="transmembrane region" description="Helical" evidence="1">
    <location>
        <begin position="352"/>
        <end position="375"/>
    </location>
</feature>
<feature type="transmembrane region" description="Helical" evidence="1">
    <location>
        <begin position="538"/>
        <end position="556"/>
    </location>
</feature>
<evidence type="ECO:0000313" key="3">
    <source>
        <dbReference type="EMBL" id="QTM99558.1"/>
    </source>
</evidence>
<feature type="transmembrane region" description="Helical" evidence="1">
    <location>
        <begin position="105"/>
        <end position="129"/>
    </location>
</feature>
<feature type="transmembrane region" description="Helical" evidence="1">
    <location>
        <begin position="135"/>
        <end position="155"/>
    </location>
</feature>
<gene>
    <name evidence="3" type="ORF">ERJ70_09755</name>
</gene>
<feature type="transmembrane region" description="Helical" evidence="1">
    <location>
        <begin position="162"/>
        <end position="180"/>
    </location>
</feature>
<dbReference type="Pfam" id="PF01970">
    <property type="entry name" value="TctA"/>
    <property type="match status" value="1"/>
</dbReference>
<keyword evidence="1" id="KW-0812">Transmembrane</keyword>
<feature type="transmembrane region" description="Helical" evidence="1">
    <location>
        <begin position="12"/>
        <end position="33"/>
    </location>
</feature>
<dbReference type="InterPro" id="IPR002823">
    <property type="entry name" value="DUF112_TM"/>
</dbReference>
<organism evidence="3 4">
    <name type="scientific">Sediminibacillus dalangtanensis</name>
    <dbReference type="NCBI Taxonomy" id="2729421"/>
    <lineage>
        <taxon>Bacteria</taxon>
        <taxon>Bacillati</taxon>
        <taxon>Bacillota</taxon>
        <taxon>Bacilli</taxon>
        <taxon>Bacillales</taxon>
        <taxon>Bacillaceae</taxon>
        <taxon>Sediminibacillus</taxon>
    </lineage>
</organism>
<feature type="transmembrane region" description="Helical" evidence="1">
    <location>
        <begin position="408"/>
        <end position="424"/>
    </location>
</feature>
<feature type="domain" description="DUF112" evidence="2">
    <location>
        <begin position="13"/>
        <end position="434"/>
    </location>
</feature>
<feature type="transmembrane region" description="Helical" evidence="1">
    <location>
        <begin position="620"/>
        <end position="639"/>
    </location>
</feature>
<accession>A0ABX7VSR5</accession>
<evidence type="ECO:0000313" key="4">
    <source>
        <dbReference type="Proteomes" id="UP000665043"/>
    </source>
</evidence>
<feature type="transmembrane region" description="Helical" evidence="1">
    <location>
        <begin position="511"/>
        <end position="532"/>
    </location>
</feature>
<reference evidence="3 4" key="1">
    <citation type="submission" date="2019-12" db="EMBL/GenBank/DDBJ databases">
        <title>The whole genome sequencing of a strain isolated from a Mars analog, Dalangtan Playa.</title>
        <authorList>
            <person name="Huang T."/>
        </authorList>
    </citation>
    <scope>NUCLEOTIDE SEQUENCE [LARGE SCALE GENOMIC DNA]</scope>
    <source>
        <strain evidence="3 4">DP4-553-S</strain>
    </source>
</reference>
<feature type="transmembrane region" description="Helical" evidence="1">
    <location>
        <begin position="186"/>
        <end position="209"/>
    </location>
</feature>
<sequence length="647" mass="69005">MAFIGEIFELHHLVFLAAGLLTGIIVGALPGLTPTMGVALTIPFTFTLGPTEGLILLGGIYCGSVFGGSIPAILFNVPGAPASVATTFDGYPMAQKGQGRRALELTTIASVIGGLFGMILLVFFAPVFADISLQFGPAQTFWVAVFGITAIAAISEGTVTKNLIGGCIGIGLAFVGIHTVTGVPRFTFGIDSFVGGFHIVAVLIGLFAFPQAFRLIEILSLPDKRTISALQIKGSTIRQSFKDVVLHPKSVLIGSGLGSFIGMIPGAGGNIASILAYNEVKRFSKNKSGFGKGEKRGIIASESANNAMVGGSLIPLLTLGIPGSPTAAIFLGGLLIHGIWPGRSLFVDHADVAYTFLFSMVAAQVLLLFLGLALIKYMTKLSLIPSFLMAPVILSFSIIGSYTTQNSVFDVYTAVVIGSVMFFLHKFQFSAAPIALGFILGSIAEEGLLTGIQVGNAEGGAWHYFFSGPLNLTLVLLIAGTIATAIYQGISNYRKKERPDEKAGTVRQFPYRIPWISAAVICLLMVGLLNGLQFELRVMPQITLIILSLLALLESVKRNKITAVGSDIMPKKMLPLMLLVLFILLSVQMIGFYFQVLFLMLLIPGYAIKKGWHTFPYKHLLAVTVIFTGILYLIFSLIFQVPLPVLG</sequence>
<feature type="transmembrane region" description="Helical" evidence="1">
    <location>
        <begin position="472"/>
        <end position="490"/>
    </location>
</feature>
<dbReference type="PANTHER" id="PTHR35342">
    <property type="entry name" value="TRICARBOXYLIC TRANSPORT PROTEIN"/>
    <property type="match status" value="1"/>
</dbReference>
<dbReference type="EMBL" id="CP046956">
    <property type="protein sequence ID" value="QTM99558.1"/>
    <property type="molecule type" value="Genomic_DNA"/>
</dbReference>
<feature type="transmembrane region" description="Helical" evidence="1">
    <location>
        <begin position="53"/>
        <end position="75"/>
    </location>
</feature>
<keyword evidence="4" id="KW-1185">Reference proteome</keyword>